<keyword evidence="2" id="KW-0472">Membrane</keyword>
<evidence type="ECO:0008006" key="6">
    <source>
        <dbReference type="Google" id="ProtNLM"/>
    </source>
</evidence>
<keyword evidence="2" id="KW-1133">Transmembrane helix</keyword>
<feature type="region of interest" description="Disordered" evidence="1">
    <location>
        <begin position="163"/>
        <end position="197"/>
    </location>
</feature>
<feature type="chain" id="PRO_5046263188" description="Membrane-associated protein" evidence="3">
    <location>
        <begin position="17"/>
        <end position="236"/>
    </location>
</feature>
<name>A0ABR3GAC6_9PEZI</name>
<protein>
    <recommendedName>
        <fullName evidence="6">Membrane-associated protein</fullName>
    </recommendedName>
</protein>
<reference evidence="4 5" key="1">
    <citation type="submission" date="2024-02" db="EMBL/GenBank/DDBJ databases">
        <title>Discinaceae phylogenomics.</title>
        <authorList>
            <person name="Dirks A.C."/>
            <person name="James T.Y."/>
        </authorList>
    </citation>
    <scope>NUCLEOTIDE SEQUENCE [LARGE SCALE GENOMIC DNA]</scope>
    <source>
        <strain evidence="4 5">ACD0624</strain>
    </source>
</reference>
<accession>A0ABR3GAC6</accession>
<keyword evidence="5" id="KW-1185">Reference proteome</keyword>
<sequence length="236" mass="24856">MLGFLTIFAAVCRVIAISISATVSTVTAWSALECSTGIMVACIPALNVLVSRRKSSNRIKPYPRHVGPSILSAADRNEIWDGTDATAPQWIRMASISGPGGSDAMSPSTAKFDDLVDSALSEQLTRSQKSYPGCGSGDFSMVTAVPNIRLKIGRGIVEHAYMPPASPTPTHHHPGVGNSLLSPSSMDGSGANFRSNESDDTLPWVLTRCDTGESGKRIVGSPKSVSLSKCGKSEFS</sequence>
<evidence type="ECO:0000256" key="2">
    <source>
        <dbReference type="SAM" id="Phobius"/>
    </source>
</evidence>
<comment type="caution">
    <text evidence="4">The sequence shown here is derived from an EMBL/GenBank/DDBJ whole genome shotgun (WGS) entry which is preliminary data.</text>
</comment>
<keyword evidence="2" id="KW-0812">Transmembrane</keyword>
<dbReference type="Proteomes" id="UP001447188">
    <property type="component" value="Unassembled WGS sequence"/>
</dbReference>
<evidence type="ECO:0000313" key="5">
    <source>
        <dbReference type="Proteomes" id="UP001447188"/>
    </source>
</evidence>
<dbReference type="EMBL" id="JBBBZM010000145">
    <property type="protein sequence ID" value="KAL0632904.1"/>
    <property type="molecule type" value="Genomic_DNA"/>
</dbReference>
<feature type="compositionally biased region" description="Polar residues" evidence="1">
    <location>
        <begin position="179"/>
        <end position="195"/>
    </location>
</feature>
<feature type="region of interest" description="Disordered" evidence="1">
    <location>
        <begin position="212"/>
        <end position="236"/>
    </location>
</feature>
<organism evidence="4 5">
    <name type="scientific">Discina gigas</name>
    <dbReference type="NCBI Taxonomy" id="1032678"/>
    <lineage>
        <taxon>Eukaryota</taxon>
        <taxon>Fungi</taxon>
        <taxon>Dikarya</taxon>
        <taxon>Ascomycota</taxon>
        <taxon>Pezizomycotina</taxon>
        <taxon>Pezizomycetes</taxon>
        <taxon>Pezizales</taxon>
        <taxon>Discinaceae</taxon>
        <taxon>Discina</taxon>
    </lineage>
</organism>
<evidence type="ECO:0000256" key="3">
    <source>
        <dbReference type="SAM" id="SignalP"/>
    </source>
</evidence>
<feature type="signal peptide" evidence="3">
    <location>
        <begin position="1"/>
        <end position="16"/>
    </location>
</feature>
<proteinExistence type="predicted"/>
<gene>
    <name evidence="4" type="ORF">Q9L58_008220</name>
</gene>
<evidence type="ECO:0000256" key="1">
    <source>
        <dbReference type="SAM" id="MobiDB-lite"/>
    </source>
</evidence>
<evidence type="ECO:0000313" key="4">
    <source>
        <dbReference type="EMBL" id="KAL0632904.1"/>
    </source>
</evidence>
<keyword evidence="3" id="KW-0732">Signal</keyword>
<feature type="transmembrane region" description="Helical" evidence="2">
    <location>
        <begin position="26"/>
        <end position="50"/>
    </location>
</feature>